<evidence type="ECO:0000256" key="1">
    <source>
        <dbReference type="ARBA" id="ARBA00023015"/>
    </source>
</evidence>
<evidence type="ECO:0000256" key="2">
    <source>
        <dbReference type="ARBA" id="ARBA00023125"/>
    </source>
</evidence>
<protein>
    <submittedName>
        <fullName evidence="6">TetR/AcrR family transcriptional regulator</fullName>
    </submittedName>
</protein>
<gene>
    <name evidence="6" type="ORF">EAE32_00575</name>
</gene>
<feature type="DNA-binding region" description="H-T-H motif" evidence="4">
    <location>
        <begin position="22"/>
        <end position="41"/>
    </location>
</feature>
<dbReference type="Pfam" id="PF17937">
    <property type="entry name" value="TetR_C_28"/>
    <property type="match status" value="1"/>
</dbReference>
<keyword evidence="7" id="KW-1185">Reference proteome</keyword>
<keyword evidence="1" id="KW-0805">Transcription regulation</keyword>
<evidence type="ECO:0000256" key="4">
    <source>
        <dbReference type="PROSITE-ProRule" id="PRU00335"/>
    </source>
</evidence>
<dbReference type="InterPro" id="IPR001647">
    <property type="entry name" value="HTH_TetR"/>
</dbReference>
<dbReference type="RefSeq" id="WP_121863826.1">
    <property type="nucleotide sequence ID" value="NZ_RDEX01000001.1"/>
</dbReference>
<reference evidence="6 7" key="1">
    <citation type="submission" date="2018-10" db="EMBL/GenBank/DDBJ databases">
        <title>Kocuria tytonicola, new bacteria from the preen glands of American barn owls (Tyto furcata).</title>
        <authorList>
            <person name="Braun M.S."/>
            <person name="Wang E."/>
            <person name="Zimmermann S."/>
            <person name="Boutin S."/>
            <person name="Wagner H."/>
            <person name="Wink M."/>
        </authorList>
    </citation>
    <scope>NUCLEOTIDE SEQUENCE [LARGE SCALE GENOMIC DNA]</scope>
    <source>
        <strain evidence="6 7">473</strain>
    </source>
</reference>
<keyword evidence="2 4" id="KW-0238">DNA-binding</keyword>
<organism evidence="6 7">
    <name type="scientific">Kocuria tytonicola</name>
    <dbReference type="NCBI Taxonomy" id="2055946"/>
    <lineage>
        <taxon>Bacteria</taxon>
        <taxon>Bacillati</taxon>
        <taxon>Actinomycetota</taxon>
        <taxon>Actinomycetes</taxon>
        <taxon>Micrococcales</taxon>
        <taxon>Micrococcaceae</taxon>
        <taxon>Kocuria</taxon>
    </lineage>
</organism>
<dbReference type="InterPro" id="IPR009057">
    <property type="entry name" value="Homeodomain-like_sf"/>
</dbReference>
<dbReference type="AlphaFoldDB" id="A0A3L9L484"/>
<feature type="domain" description="HTH tetR-type" evidence="5">
    <location>
        <begin position="1"/>
        <end position="59"/>
    </location>
</feature>
<evidence type="ECO:0000313" key="7">
    <source>
        <dbReference type="Proteomes" id="UP000277871"/>
    </source>
</evidence>
<keyword evidence="3" id="KW-0804">Transcription</keyword>
<evidence type="ECO:0000256" key="3">
    <source>
        <dbReference type="ARBA" id="ARBA00023163"/>
    </source>
</evidence>
<dbReference type="SUPFAM" id="SSF46689">
    <property type="entry name" value="Homeodomain-like"/>
    <property type="match status" value="1"/>
</dbReference>
<dbReference type="PANTHER" id="PTHR30055">
    <property type="entry name" value="HTH-TYPE TRANSCRIPTIONAL REGULATOR RUTR"/>
    <property type="match status" value="1"/>
</dbReference>
<dbReference type="InterPro" id="IPR041479">
    <property type="entry name" value="TetR_CgmR_C"/>
</dbReference>
<dbReference type="PROSITE" id="PS50977">
    <property type="entry name" value="HTH_TETR_2"/>
    <property type="match status" value="1"/>
</dbReference>
<sequence length="169" mass="18556">MTTKPDILDGALEVLRAGDTLTLDAVAKRVGITKPGVVHHFRTKEALAVAVVEHLLDAWEAELVRRAGPDATATDLLRAYVEHTLLGSMDPADLALMAEPKLQEKLSARWARRMNAWFGTITDPRLLAVRLIADGAWVDRCLGVLDADETRRGAVVRVAVQLMEEARTQ</sequence>
<dbReference type="Pfam" id="PF00440">
    <property type="entry name" value="TetR_N"/>
    <property type="match status" value="1"/>
</dbReference>
<dbReference type="InterPro" id="IPR050109">
    <property type="entry name" value="HTH-type_TetR-like_transc_reg"/>
</dbReference>
<dbReference type="SUPFAM" id="SSF48498">
    <property type="entry name" value="Tetracyclin repressor-like, C-terminal domain"/>
    <property type="match status" value="1"/>
</dbReference>
<evidence type="ECO:0000259" key="5">
    <source>
        <dbReference type="PROSITE" id="PS50977"/>
    </source>
</evidence>
<comment type="caution">
    <text evidence="6">The sequence shown here is derived from an EMBL/GenBank/DDBJ whole genome shotgun (WGS) entry which is preliminary data.</text>
</comment>
<dbReference type="GO" id="GO:0003700">
    <property type="term" value="F:DNA-binding transcription factor activity"/>
    <property type="evidence" value="ECO:0007669"/>
    <property type="project" value="TreeGrafter"/>
</dbReference>
<dbReference type="Gene3D" id="1.10.357.10">
    <property type="entry name" value="Tetracycline Repressor, domain 2"/>
    <property type="match status" value="1"/>
</dbReference>
<proteinExistence type="predicted"/>
<dbReference type="Proteomes" id="UP000277871">
    <property type="component" value="Unassembled WGS sequence"/>
</dbReference>
<dbReference type="GO" id="GO:0000976">
    <property type="term" value="F:transcription cis-regulatory region binding"/>
    <property type="evidence" value="ECO:0007669"/>
    <property type="project" value="TreeGrafter"/>
</dbReference>
<evidence type="ECO:0000313" key="6">
    <source>
        <dbReference type="EMBL" id="RLY93783.1"/>
    </source>
</evidence>
<dbReference type="PANTHER" id="PTHR30055:SF234">
    <property type="entry name" value="HTH-TYPE TRANSCRIPTIONAL REGULATOR BETI"/>
    <property type="match status" value="1"/>
</dbReference>
<dbReference type="InterPro" id="IPR036271">
    <property type="entry name" value="Tet_transcr_reg_TetR-rel_C_sf"/>
</dbReference>
<accession>A0A3L9L484</accession>
<name>A0A3L9L484_9MICC</name>
<dbReference type="EMBL" id="RDEX01000001">
    <property type="protein sequence ID" value="RLY93783.1"/>
    <property type="molecule type" value="Genomic_DNA"/>
</dbReference>